<dbReference type="PROSITE" id="PS50929">
    <property type="entry name" value="ABC_TM1F"/>
    <property type="match status" value="1"/>
</dbReference>
<dbReference type="SMART" id="SM00382">
    <property type="entry name" value="AAA"/>
    <property type="match status" value="1"/>
</dbReference>
<dbReference type="NCBIfam" id="TIGR03375">
    <property type="entry name" value="type_I_sec_LssB"/>
    <property type="match status" value="1"/>
</dbReference>
<evidence type="ECO:0000256" key="4">
    <source>
        <dbReference type="ARBA" id="ARBA00022692"/>
    </source>
</evidence>
<dbReference type="PROSITE" id="PS50893">
    <property type="entry name" value="ABC_TRANSPORTER_2"/>
    <property type="match status" value="1"/>
</dbReference>
<dbReference type="InterPro" id="IPR036640">
    <property type="entry name" value="ABC1_TM_sf"/>
</dbReference>
<comment type="subcellular location">
    <subcellularLocation>
        <location evidence="1">Cell membrane</location>
        <topology evidence="1">Multi-pass membrane protein</topology>
    </subcellularLocation>
</comment>
<dbReference type="GO" id="GO:0005524">
    <property type="term" value="F:ATP binding"/>
    <property type="evidence" value="ECO:0007669"/>
    <property type="project" value="UniProtKB-KW"/>
</dbReference>
<evidence type="ECO:0000256" key="6">
    <source>
        <dbReference type="ARBA" id="ARBA00022840"/>
    </source>
</evidence>
<dbReference type="InterPro" id="IPR003439">
    <property type="entry name" value="ABC_transporter-like_ATP-bd"/>
</dbReference>
<proteinExistence type="predicted"/>
<dbReference type="Gene3D" id="3.40.50.300">
    <property type="entry name" value="P-loop containing nucleotide triphosphate hydrolases"/>
    <property type="match status" value="1"/>
</dbReference>
<keyword evidence="4 9" id="KW-0812">Transmembrane</keyword>
<dbReference type="Pfam" id="PF00664">
    <property type="entry name" value="ABC_membrane"/>
    <property type="match status" value="1"/>
</dbReference>
<evidence type="ECO:0000256" key="2">
    <source>
        <dbReference type="ARBA" id="ARBA00022448"/>
    </source>
</evidence>
<dbReference type="GO" id="GO:0034040">
    <property type="term" value="F:ATPase-coupled lipid transmembrane transporter activity"/>
    <property type="evidence" value="ECO:0007669"/>
    <property type="project" value="TreeGrafter"/>
</dbReference>
<dbReference type="SUPFAM" id="SSF52540">
    <property type="entry name" value="P-loop containing nucleoside triphosphate hydrolases"/>
    <property type="match status" value="1"/>
</dbReference>
<accession>A0A6G5QG05</accession>
<dbReference type="Proteomes" id="UP000503264">
    <property type="component" value="Chromosome"/>
</dbReference>
<evidence type="ECO:0000259" key="11">
    <source>
        <dbReference type="PROSITE" id="PS50929"/>
    </source>
</evidence>
<dbReference type="EMBL" id="CP012542">
    <property type="protein sequence ID" value="QCD44643.1"/>
    <property type="molecule type" value="Genomic_DNA"/>
</dbReference>
<evidence type="ECO:0000256" key="9">
    <source>
        <dbReference type="SAM" id="Phobius"/>
    </source>
</evidence>
<gene>
    <name evidence="13" type="ORF">CMUC_0848</name>
</gene>
<feature type="transmembrane region" description="Helical" evidence="9">
    <location>
        <begin position="390"/>
        <end position="414"/>
    </location>
</feature>
<dbReference type="Gene3D" id="1.20.1560.10">
    <property type="entry name" value="ABC transporter type 1, transmembrane domain"/>
    <property type="match status" value="1"/>
</dbReference>
<dbReference type="PANTHER" id="PTHR24221:SF248">
    <property type="entry name" value="ABC TRANSPORTER TRANSMEMBRANE REGION"/>
    <property type="match status" value="1"/>
</dbReference>
<evidence type="ECO:0000259" key="12">
    <source>
        <dbReference type="PROSITE" id="PS50990"/>
    </source>
</evidence>
<evidence type="ECO:0000256" key="7">
    <source>
        <dbReference type="ARBA" id="ARBA00022989"/>
    </source>
</evidence>
<keyword evidence="5" id="KW-0547">Nucleotide-binding</keyword>
<feature type="transmembrane region" description="Helical" evidence="9">
    <location>
        <begin position="168"/>
        <end position="194"/>
    </location>
</feature>
<keyword evidence="8 9" id="KW-0472">Membrane</keyword>
<dbReference type="InterPro" id="IPR005074">
    <property type="entry name" value="Peptidase_C39"/>
</dbReference>
<dbReference type="GO" id="GO:0005886">
    <property type="term" value="C:plasma membrane"/>
    <property type="evidence" value="ECO:0007669"/>
    <property type="project" value="UniProtKB-SubCell"/>
</dbReference>
<dbReference type="InterPro" id="IPR003593">
    <property type="entry name" value="AAA+_ATPase"/>
</dbReference>
<keyword evidence="7 9" id="KW-1133">Transmembrane helix</keyword>
<feature type="domain" description="ABC transmembrane type-1" evidence="11">
    <location>
        <begin position="172"/>
        <end position="450"/>
    </location>
</feature>
<name>A0A6G5QG05_9BACT</name>
<dbReference type="GO" id="GO:0016887">
    <property type="term" value="F:ATP hydrolysis activity"/>
    <property type="evidence" value="ECO:0007669"/>
    <property type="project" value="InterPro"/>
</dbReference>
<evidence type="ECO:0000259" key="10">
    <source>
        <dbReference type="PROSITE" id="PS50893"/>
    </source>
</evidence>
<keyword evidence="14" id="KW-1185">Reference proteome</keyword>
<keyword evidence="2" id="KW-0813">Transport</keyword>
<dbReference type="PROSITE" id="PS50990">
    <property type="entry name" value="PEPTIDASE_C39"/>
    <property type="match status" value="1"/>
</dbReference>
<organism evidence="13 14">
    <name type="scientific">Campylobacter mucosalis CCUG 21559</name>
    <dbReference type="NCBI Taxonomy" id="1032067"/>
    <lineage>
        <taxon>Bacteria</taxon>
        <taxon>Pseudomonadati</taxon>
        <taxon>Campylobacterota</taxon>
        <taxon>Epsilonproteobacteria</taxon>
        <taxon>Campylobacterales</taxon>
        <taxon>Campylobacteraceae</taxon>
        <taxon>Campylobacter</taxon>
    </lineage>
</organism>
<evidence type="ECO:0000313" key="13">
    <source>
        <dbReference type="EMBL" id="QCD44643.1"/>
    </source>
</evidence>
<dbReference type="FunFam" id="3.40.50.300:FF:000299">
    <property type="entry name" value="ABC transporter ATP-binding protein/permease"/>
    <property type="match status" value="1"/>
</dbReference>
<dbReference type="PANTHER" id="PTHR24221">
    <property type="entry name" value="ATP-BINDING CASSETTE SUB-FAMILY B"/>
    <property type="match status" value="1"/>
</dbReference>
<evidence type="ECO:0000256" key="5">
    <source>
        <dbReference type="ARBA" id="ARBA00022741"/>
    </source>
</evidence>
<dbReference type="GO" id="GO:0140359">
    <property type="term" value="F:ABC-type transporter activity"/>
    <property type="evidence" value="ECO:0007669"/>
    <property type="project" value="InterPro"/>
</dbReference>
<dbReference type="CDD" id="cd18587">
    <property type="entry name" value="ABC_6TM_LapB_like"/>
    <property type="match status" value="1"/>
</dbReference>
<feature type="domain" description="ABC transporter" evidence="10">
    <location>
        <begin position="484"/>
        <end position="713"/>
    </location>
</feature>
<evidence type="ECO:0000256" key="3">
    <source>
        <dbReference type="ARBA" id="ARBA00022475"/>
    </source>
</evidence>
<dbReference type="Gene3D" id="3.90.70.10">
    <property type="entry name" value="Cysteine proteinases"/>
    <property type="match status" value="1"/>
</dbReference>
<dbReference type="SUPFAM" id="SSF90123">
    <property type="entry name" value="ABC transporter transmembrane region"/>
    <property type="match status" value="1"/>
</dbReference>
<dbReference type="GO" id="GO:0006508">
    <property type="term" value="P:proteolysis"/>
    <property type="evidence" value="ECO:0007669"/>
    <property type="project" value="InterPro"/>
</dbReference>
<keyword evidence="6 13" id="KW-0067">ATP-binding</keyword>
<feature type="transmembrane region" description="Helical" evidence="9">
    <location>
        <begin position="278"/>
        <end position="299"/>
    </location>
</feature>
<dbReference type="InterPro" id="IPR011527">
    <property type="entry name" value="ABC1_TM_dom"/>
</dbReference>
<evidence type="ECO:0000256" key="8">
    <source>
        <dbReference type="ARBA" id="ARBA00023136"/>
    </source>
</evidence>
<dbReference type="Pfam" id="PF00005">
    <property type="entry name" value="ABC_tran"/>
    <property type="match status" value="1"/>
</dbReference>
<keyword evidence="3" id="KW-1003">Cell membrane</keyword>
<feature type="transmembrane region" description="Helical" evidence="9">
    <location>
        <begin position="206"/>
        <end position="226"/>
    </location>
</feature>
<dbReference type="InterPro" id="IPR017750">
    <property type="entry name" value="ATPase_T1SS"/>
</dbReference>
<evidence type="ECO:0000313" key="14">
    <source>
        <dbReference type="Proteomes" id="UP000503264"/>
    </source>
</evidence>
<dbReference type="AlphaFoldDB" id="A0A6G5QG05"/>
<dbReference type="InterPro" id="IPR039421">
    <property type="entry name" value="Type_1_exporter"/>
</dbReference>
<dbReference type="InterPro" id="IPR027417">
    <property type="entry name" value="P-loop_NTPase"/>
</dbReference>
<feature type="transmembrane region" description="Helical" evidence="9">
    <location>
        <begin position="305"/>
        <end position="325"/>
    </location>
</feature>
<feature type="domain" description="Peptidase C39" evidence="12">
    <location>
        <begin position="3"/>
        <end position="134"/>
    </location>
</feature>
<sequence length="713" mass="78722">MSKEKKKDELLECLVIFTKLHNNPYSADALTTGLPVQDGEEVELFSLNGSKSLFSRAAARAGFASTLVRRQIEEISPLVLPCILVLRGKRACILQSISPDRNTASIITPEIGSGASTISVEKLKDEYLGYAYYLKREFVPDETTSSTHLIDTGSEHWFWGTLKRSSKIYFDVILASFVISLFVLATPIFTMNVYDRVVPNNAVETLWVLALGVSIVYGIDLFLKFVRSYFLEVAGKKSDIIMSSLIFERVMDMKFNNRPKSVGSFANNLRDFDTIRNFFSSASLAAIVDLPFAVIFLLVTYFIGGYLVFVPIVTIMIILGYTFSIKTPLQKAIKSTSEASAKKSGILIESLNALETIKTLGASGHVQWNWEEATGEIANRSIKSKMITTSITTITAFLVQLNTIAIIVIGVYMIKDMSLTMGGLIASVMLSSRAIAPMGQVAALVANFEQTKVAYESVNNIMNMPVERPEGKKFVRRNSFEGRIEFKNVSFTYPDTTKGSLDRVNFVINTGERVAIIGRNGSGKTTIQKLILGLYSPTEGSVLIDNIDINQIDPADLRRNIGYVPQDILLFKGTVRENIVQKAPYVDDMQIIKAAKLSGVDEYVNAHPLGFDMPVLERGDGISGGQRQSIALARAFLLDTSIMMLDEPTNSLDNTVENKLKANLKTYMAGKTMILVTHKTSLLDLVDRIMVIDNGKILLDGPRDDVLAKLSGN</sequence>
<dbReference type="CDD" id="cd03245">
    <property type="entry name" value="ABCC_bacteriocin_exporters"/>
    <property type="match status" value="1"/>
</dbReference>
<dbReference type="RefSeq" id="WP_171993703.1">
    <property type="nucleotide sequence ID" value="NZ_CP012542.1"/>
</dbReference>
<evidence type="ECO:0000256" key="1">
    <source>
        <dbReference type="ARBA" id="ARBA00004651"/>
    </source>
</evidence>
<dbReference type="CDD" id="cd02421">
    <property type="entry name" value="Peptidase_C39_likeD"/>
    <property type="match status" value="1"/>
</dbReference>
<protein>
    <submittedName>
        <fullName evidence="13">ABC transporter, ATP-binding/permease protein</fullName>
    </submittedName>
</protein>
<dbReference type="GO" id="GO:0008233">
    <property type="term" value="F:peptidase activity"/>
    <property type="evidence" value="ECO:0007669"/>
    <property type="project" value="InterPro"/>
</dbReference>
<reference evidence="13 14" key="1">
    <citation type="submission" date="2016-07" db="EMBL/GenBank/DDBJ databases">
        <title>Comparative genomics of the Campylobacter concisus group.</title>
        <authorList>
            <person name="Miller W.G."/>
            <person name="Yee E."/>
            <person name="Chapman M.H."/>
            <person name="Huynh S."/>
            <person name="Bono J.L."/>
            <person name="On S.L.W."/>
            <person name="StLeger J."/>
            <person name="Foster G."/>
            <person name="Parker C.T."/>
        </authorList>
    </citation>
    <scope>NUCLEOTIDE SEQUENCE [LARGE SCALE GENOMIC DNA]</scope>
    <source>
        <strain evidence="13 14">CCUG 21559</strain>
    </source>
</reference>